<keyword evidence="12" id="KW-1185">Reference proteome</keyword>
<comment type="caution">
    <text evidence="11">The sequence shown here is derived from an EMBL/GenBank/DDBJ whole genome shotgun (WGS) entry which is preliminary data.</text>
</comment>
<dbReference type="GO" id="GO:0008652">
    <property type="term" value="P:amino acid biosynthetic process"/>
    <property type="evidence" value="ECO:0007669"/>
    <property type="project" value="UniProtKB-KW"/>
</dbReference>
<dbReference type="PANTHER" id="PTHR43622:SF7">
    <property type="entry name" value="3-DEHYDROQUINATE SYNTHASE, CHLOROPLASTIC"/>
    <property type="match status" value="1"/>
</dbReference>
<dbReference type="RefSeq" id="WP_225697390.1">
    <property type="nucleotide sequence ID" value="NZ_JAIXNE010000001.1"/>
</dbReference>
<dbReference type="InterPro" id="IPR030963">
    <property type="entry name" value="DHQ_synth_fam"/>
</dbReference>
<evidence type="ECO:0000259" key="9">
    <source>
        <dbReference type="Pfam" id="PF01761"/>
    </source>
</evidence>
<keyword evidence="7 11" id="KW-0456">Lyase</keyword>
<evidence type="ECO:0000256" key="6">
    <source>
        <dbReference type="ARBA" id="ARBA00023141"/>
    </source>
</evidence>
<dbReference type="PIRSF" id="PIRSF001455">
    <property type="entry name" value="DHQ_synth"/>
    <property type="match status" value="1"/>
</dbReference>
<keyword evidence="4" id="KW-0479">Metal-binding</keyword>
<dbReference type="Pfam" id="PF01761">
    <property type="entry name" value="DHQ_synthase"/>
    <property type="match status" value="1"/>
</dbReference>
<proteinExistence type="predicted"/>
<name>A0A9X1HLN9_9BACT</name>
<feature type="domain" description="3-dehydroquinate synthase C-terminal" evidence="10">
    <location>
        <begin position="191"/>
        <end position="318"/>
    </location>
</feature>
<keyword evidence="8" id="KW-0170">Cobalt</keyword>
<dbReference type="NCBIfam" id="NF004852">
    <property type="entry name" value="PRK06203.1"/>
    <property type="match status" value="1"/>
</dbReference>
<dbReference type="Proteomes" id="UP001139409">
    <property type="component" value="Unassembled WGS sequence"/>
</dbReference>
<reference evidence="11" key="1">
    <citation type="submission" date="2021-09" db="EMBL/GenBank/DDBJ databases">
        <title>Fulvivirga sp. isolated from coastal sediment.</title>
        <authorList>
            <person name="Yu H."/>
        </authorList>
    </citation>
    <scope>NUCLEOTIDE SEQUENCE</scope>
    <source>
        <strain evidence="11">1062</strain>
    </source>
</reference>
<dbReference type="EC" id="4.2.3.4" evidence="11"/>
<evidence type="ECO:0000256" key="8">
    <source>
        <dbReference type="ARBA" id="ARBA00023285"/>
    </source>
</evidence>
<accession>A0A9X1HLN9</accession>
<dbReference type="CDD" id="cd08198">
    <property type="entry name" value="DHQS-like"/>
    <property type="match status" value="1"/>
</dbReference>
<sequence length="378" mass="42123">MKEIFIKQRFEVPFRYNVYFKRDLFEESNDFLRKLLESEGASRLAVVIDGGLAQAQPDLRSRIDRYFKGSFTAACIEVQGGEAVKNSWEGVEAVLKLVNEQHIDRHSYVIAIGGGAVLDMAGFAAAIAHRGVRHIRIPTTVLSQNDSGVGVKNGINYFGKKNFIGTFAPPNVVINDVTFLETLNDRDWRSGISEAIKVSLLKDPDFFEWIEENVHALNARNADVMEELIYRCAELHVEHISGQGDPFESGSSRPLDFGHWAAHKLEHVTDYTVRHGEAVAMGIALDVCYAGEIGMLSQALTDRIVRLISSLGFAVYHTDLGDENGMNPEIMHGLVEFQEHLGGVLTITLIEDVGKAVDVHEVDHDAYDRSIKKLKNRS</sequence>
<comment type="cofactor">
    <cofactor evidence="1">
        <name>NAD(+)</name>
        <dbReference type="ChEBI" id="CHEBI:57540"/>
    </cofactor>
</comment>
<evidence type="ECO:0000313" key="12">
    <source>
        <dbReference type="Proteomes" id="UP001139409"/>
    </source>
</evidence>
<dbReference type="Gene3D" id="3.40.50.1970">
    <property type="match status" value="1"/>
</dbReference>
<keyword evidence="6" id="KW-0057">Aromatic amino acid biosynthesis</keyword>
<gene>
    <name evidence="11" type="ORF">LDX50_05415</name>
</gene>
<dbReference type="GO" id="GO:0003856">
    <property type="term" value="F:3-dehydroquinate synthase activity"/>
    <property type="evidence" value="ECO:0007669"/>
    <property type="project" value="UniProtKB-EC"/>
</dbReference>
<evidence type="ECO:0000313" key="11">
    <source>
        <dbReference type="EMBL" id="MCA6074295.1"/>
    </source>
</evidence>
<feature type="domain" description="3-dehydroquinate synthase N-terminal" evidence="9">
    <location>
        <begin position="76"/>
        <end position="189"/>
    </location>
</feature>
<dbReference type="EMBL" id="JAIXNE010000001">
    <property type="protein sequence ID" value="MCA6074295.1"/>
    <property type="molecule type" value="Genomic_DNA"/>
</dbReference>
<dbReference type="AlphaFoldDB" id="A0A9X1HLN9"/>
<keyword evidence="5" id="KW-0520">NAD</keyword>
<dbReference type="InterPro" id="IPR030960">
    <property type="entry name" value="DHQS/DOIS_N"/>
</dbReference>
<dbReference type="PANTHER" id="PTHR43622">
    <property type="entry name" value="3-DEHYDROQUINATE SYNTHASE"/>
    <property type="match status" value="1"/>
</dbReference>
<comment type="cofactor">
    <cofactor evidence="2">
        <name>Co(2+)</name>
        <dbReference type="ChEBI" id="CHEBI:48828"/>
    </cofactor>
</comment>
<evidence type="ECO:0000259" key="10">
    <source>
        <dbReference type="Pfam" id="PF24621"/>
    </source>
</evidence>
<dbReference type="GO" id="GO:0046872">
    <property type="term" value="F:metal ion binding"/>
    <property type="evidence" value="ECO:0007669"/>
    <property type="project" value="UniProtKB-KW"/>
</dbReference>
<protein>
    <submittedName>
        <fullName evidence="11">3-dehydroquinate synthase</fullName>
        <ecNumber evidence="11">4.2.3.4</ecNumber>
    </submittedName>
</protein>
<dbReference type="InterPro" id="IPR056179">
    <property type="entry name" value="DHQS_C"/>
</dbReference>
<dbReference type="InterPro" id="IPR050071">
    <property type="entry name" value="Dehydroquinate_synthase"/>
</dbReference>
<evidence type="ECO:0000256" key="5">
    <source>
        <dbReference type="ARBA" id="ARBA00023027"/>
    </source>
</evidence>
<dbReference type="SUPFAM" id="SSF56796">
    <property type="entry name" value="Dehydroquinate synthase-like"/>
    <property type="match status" value="1"/>
</dbReference>
<evidence type="ECO:0000256" key="4">
    <source>
        <dbReference type="ARBA" id="ARBA00022723"/>
    </source>
</evidence>
<evidence type="ECO:0000256" key="3">
    <source>
        <dbReference type="ARBA" id="ARBA00022605"/>
    </source>
</evidence>
<organism evidence="11 12">
    <name type="scientific">Fulvivirga sedimenti</name>
    <dbReference type="NCBI Taxonomy" id="2879465"/>
    <lineage>
        <taxon>Bacteria</taxon>
        <taxon>Pseudomonadati</taxon>
        <taxon>Bacteroidota</taxon>
        <taxon>Cytophagia</taxon>
        <taxon>Cytophagales</taxon>
        <taxon>Fulvivirgaceae</taxon>
        <taxon>Fulvivirga</taxon>
    </lineage>
</organism>
<evidence type="ECO:0000256" key="7">
    <source>
        <dbReference type="ARBA" id="ARBA00023239"/>
    </source>
</evidence>
<dbReference type="Pfam" id="PF24621">
    <property type="entry name" value="DHQS_C"/>
    <property type="match status" value="1"/>
</dbReference>
<dbReference type="GO" id="GO:0009073">
    <property type="term" value="P:aromatic amino acid family biosynthetic process"/>
    <property type="evidence" value="ECO:0007669"/>
    <property type="project" value="UniProtKB-KW"/>
</dbReference>
<keyword evidence="3" id="KW-0028">Amino-acid biosynthesis</keyword>
<evidence type="ECO:0000256" key="1">
    <source>
        <dbReference type="ARBA" id="ARBA00001911"/>
    </source>
</evidence>
<evidence type="ECO:0000256" key="2">
    <source>
        <dbReference type="ARBA" id="ARBA00001941"/>
    </source>
</evidence>
<dbReference type="Gene3D" id="1.20.1090.10">
    <property type="entry name" value="Dehydroquinate synthase-like - alpha domain"/>
    <property type="match status" value="1"/>
</dbReference>